<evidence type="ECO:0000313" key="1">
    <source>
        <dbReference type="EMBL" id="EKM57393.1"/>
    </source>
</evidence>
<gene>
    <name evidence="1" type="ORF">PHACADRAFT_67179</name>
</gene>
<dbReference type="EMBL" id="JH930471">
    <property type="protein sequence ID" value="EKM57393.1"/>
    <property type="molecule type" value="Genomic_DNA"/>
</dbReference>
<feature type="non-terminal residue" evidence="1">
    <location>
        <position position="1"/>
    </location>
</feature>
<dbReference type="HOGENOM" id="CLU_136885_3_0_1"/>
<keyword evidence="2" id="KW-1185">Reference proteome</keyword>
<name>K5W0Q2_PHACS</name>
<dbReference type="RefSeq" id="XP_007395200.1">
    <property type="nucleotide sequence ID" value="XM_007395138.1"/>
</dbReference>
<dbReference type="GeneID" id="18920236"/>
<protein>
    <submittedName>
        <fullName evidence="1">Uncharacterized protein</fullName>
    </submittedName>
</protein>
<feature type="non-terminal residue" evidence="1">
    <location>
        <position position="103"/>
    </location>
</feature>
<sequence>QEYTVGGVYVCTDTNWQGICNHFTFAAGSCQNLPSPWRLNASSFGPDNCMQCQAYSGTNCQNPGGSSSTAPVWQFAYPGDSTGGLDSGNYWGNLIASFSCQDA</sequence>
<dbReference type="KEGG" id="pco:PHACADRAFT_67179"/>
<accession>K5W0Q2</accession>
<evidence type="ECO:0000313" key="2">
    <source>
        <dbReference type="Proteomes" id="UP000008370"/>
    </source>
</evidence>
<reference evidence="1 2" key="1">
    <citation type="journal article" date="2012" name="BMC Genomics">
        <title>Comparative genomics of the white-rot fungi, Phanerochaete carnosa and P. chrysosporium, to elucidate the genetic basis of the distinct wood types they colonize.</title>
        <authorList>
            <person name="Suzuki H."/>
            <person name="MacDonald J."/>
            <person name="Syed K."/>
            <person name="Salamov A."/>
            <person name="Hori C."/>
            <person name="Aerts A."/>
            <person name="Henrissat B."/>
            <person name="Wiebenga A."/>
            <person name="vanKuyk P.A."/>
            <person name="Barry K."/>
            <person name="Lindquist E."/>
            <person name="LaButti K."/>
            <person name="Lapidus A."/>
            <person name="Lucas S."/>
            <person name="Coutinho P."/>
            <person name="Gong Y."/>
            <person name="Samejima M."/>
            <person name="Mahadevan R."/>
            <person name="Abou-Zaid M."/>
            <person name="de Vries R.P."/>
            <person name="Igarashi K."/>
            <person name="Yadav J.S."/>
            <person name="Grigoriev I.V."/>
            <person name="Master E.R."/>
        </authorList>
    </citation>
    <scope>NUCLEOTIDE SEQUENCE [LARGE SCALE GENOMIC DNA]</scope>
    <source>
        <strain evidence="1 2">HHB-10118-sp</strain>
    </source>
</reference>
<dbReference type="Proteomes" id="UP000008370">
    <property type="component" value="Unassembled WGS sequence"/>
</dbReference>
<dbReference type="AlphaFoldDB" id="K5W0Q2"/>
<dbReference type="OrthoDB" id="2727297at2759"/>
<proteinExistence type="predicted"/>
<dbReference type="InParanoid" id="K5W0Q2"/>
<organism evidence="1 2">
    <name type="scientific">Phanerochaete carnosa (strain HHB-10118-sp)</name>
    <name type="common">White-rot fungus</name>
    <name type="synonym">Peniophora carnosa</name>
    <dbReference type="NCBI Taxonomy" id="650164"/>
    <lineage>
        <taxon>Eukaryota</taxon>
        <taxon>Fungi</taxon>
        <taxon>Dikarya</taxon>
        <taxon>Basidiomycota</taxon>
        <taxon>Agaricomycotina</taxon>
        <taxon>Agaricomycetes</taxon>
        <taxon>Polyporales</taxon>
        <taxon>Phanerochaetaceae</taxon>
        <taxon>Phanerochaete</taxon>
    </lineage>
</organism>